<accession>A0A8S1Q348</accession>
<feature type="transmembrane region" description="Helical" evidence="1">
    <location>
        <begin position="335"/>
        <end position="351"/>
    </location>
</feature>
<keyword evidence="1" id="KW-1133">Transmembrane helix</keyword>
<organism evidence="2 3">
    <name type="scientific">Paramecium sonneborni</name>
    <dbReference type="NCBI Taxonomy" id="65129"/>
    <lineage>
        <taxon>Eukaryota</taxon>
        <taxon>Sar</taxon>
        <taxon>Alveolata</taxon>
        <taxon>Ciliophora</taxon>
        <taxon>Intramacronucleata</taxon>
        <taxon>Oligohymenophorea</taxon>
        <taxon>Peniculida</taxon>
        <taxon>Parameciidae</taxon>
        <taxon>Paramecium</taxon>
    </lineage>
</organism>
<evidence type="ECO:0000313" key="2">
    <source>
        <dbReference type="EMBL" id="CAD8110012.1"/>
    </source>
</evidence>
<gene>
    <name evidence="2" type="ORF">PSON_ATCC_30995.1.T0950003</name>
</gene>
<name>A0A8S1Q348_9CILI</name>
<feature type="transmembrane region" description="Helical" evidence="1">
    <location>
        <begin position="100"/>
        <end position="120"/>
    </location>
</feature>
<dbReference type="AlphaFoldDB" id="A0A8S1Q348"/>
<evidence type="ECO:0000313" key="3">
    <source>
        <dbReference type="Proteomes" id="UP000692954"/>
    </source>
</evidence>
<reference evidence="2" key="1">
    <citation type="submission" date="2021-01" db="EMBL/GenBank/DDBJ databases">
        <authorList>
            <consortium name="Genoscope - CEA"/>
            <person name="William W."/>
        </authorList>
    </citation>
    <scope>NUCLEOTIDE SEQUENCE</scope>
</reference>
<feature type="transmembrane region" description="Helical" evidence="1">
    <location>
        <begin position="132"/>
        <end position="157"/>
    </location>
</feature>
<keyword evidence="3" id="KW-1185">Reference proteome</keyword>
<sequence length="509" mass="60783">MLNLLRLKEQIRKKRLKQSNMNKSQKKLLQQFRQKPKANSNLRLKAQSSYLSCLRSRPDPQLVWESHVEKNLMSDFNELIESRFNEFKRSSSIYKYFGKIGFQVFIYLLNILELIFPLSYGSYNGITADTSFALNFLQFFVFYFTVVPGCTLMNLGMSLSKVFLVIQPTIYYMFMGGLSYFQIAPSFIILIEMKQLDSSHLVKLINIYNQVEKINLEIHVYFFKERTKPINIFRDFIFHRVALISMIITMIIQTIPQLFIQGFYNTDKEVWDGFNVFSYLLFMSNLSYYFVELQFIVFTTTYRQMQTQLQFKLKKIKLKIIQETKQLLKSDQKNIWVLLNLFIFIMIQVQLNNKIILKIQPLLKDKMQIIKALIKQKKFKNIQFLFIDQYEDVTLQYLSNCFKLINVHNILLLYQVENRLPFVKSIILMNVVTIILRIFKIYILKVKSQIINGMMKNIMLMQRRKNLERQNLSKIQKQPMVGKQYNKINLLKKITYSFLQTIERLIICI</sequence>
<proteinExistence type="predicted"/>
<feature type="transmembrane region" description="Helical" evidence="1">
    <location>
        <begin position="241"/>
        <end position="264"/>
    </location>
</feature>
<dbReference type="Proteomes" id="UP000692954">
    <property type="component" value="Unassembled WGS sequence"/>
</dbReference>
<feature type="transmembrane region" description="Helical" evidence="1">
    <location>
        <begin position="422"/>
        <end position="439"/>
    </location>
</feature>
<dbReference type="EMBL" id="CAJJDN010000095">
    <property type="protein sequence ID" value="CAD8110012.1"/>
    <property type="molecule type" value="Genomic_DNA"/>
</dbReference>
<feature type="transmembrane region" description="Helical" evidence="1">
    <location>
        <begin position="276"/>
        <end position="298"/>
    </location>
</feature>
<evidence type="ECO:0000256" key="1">
    <source>
        <dbReference type="SAM" id="Phobius"/>
    </source>
</evidence>
<comment type="caution">
    <text evidence="2">The sequence shown here is derived from an EMBL/GenBank/DDBJ whole genome shotgun (WGS) entry which is preliminary data.</text>
</comment>
<evidence type="ECO:0008006" key="4">
    <source>
        <dbReference type="Google" id="ProtNLM"/>
    </source>
</evidence>
<feature type="transmembrane region" description="Helical" evidence="1">
    <location>
        <begin position="169"/>
        <end position="191"/>
    </location>
</feature>
<protein>
    <recommendedName>
        <fullName evidence="4">Transmembrane protein</fullName>
    </recommendedName>
</protein>
<keyword evidence="1" id="KW-0472">Membrane</keyword>
<keyword evidence="1" id="KW-0812">Transmembrane</keyword>